<gene>
    <name evidence="1" type="ORF">MUCCIDRAFT_78882</name>
</gene>
<evidence type="ECO:0000313" key="1">
    <source>
        <dbReference type="EMBL" id="OAD06058.1"/>
    </source>
</evidence>
<comment type="caution">
    <text evidence="1">The sequence shown here is derived from an EMBL/GenBank/DDBJ whole genome shotgun (WGS) entry which is preliminary data.</text>
</comment>
<organism evidence="1 2">
    <name type="scientific">Mucor lusitanicus CBS 277.49</name>
    <dbReference type="NCBI Taxonomy" id="747725"/>
    <lineage>
        <taxon>Eukaryota</taxon>
        <taxon>Fungi</taxon>
        <taxon>Fungi incertae sedis</taxon>
        <taxon>Mucoromycota</taxon>
        <taxon>Mucoromycotina</taxon>
        <taxon>Mucoromycetes</taxon>
        <taxon>Mucorales</taxon>
        <taxon>Mucorineae</taxon>
        <taxon>Mucoraceae</taxon>
        <taxon>Mucor</taxon>
    </lineage>
</organism>
<accession>A0A168NBI4</accession>
<name>A0A168NBI4_MUCCL</name>
<dbReference type="VEuPathDB" id="FungiDB:MUCCIDRAFT_78882"/>
<keyword evidence="2" id="KW-1185">Reference proteome</keyword>
<dbReference type="EMBL" id="AMYB01000002">
    <property type="protein sequence ID" value="OAD06058.1"/>
    <property type="molecule type" value="Genomic_DNA"/>
</dbReference>
<dbReference type="Proteomes" id="UP000077051">
    <property type="component" value="Unassembled WGS sequence"/>
</dbReference>
<dbReference type="AlphaFoldDB" id="A0A168NBI4"/>
<sequence>MLEKKVFNMLFFRRKLHRTKSTKANQSCSTVSVLGLSGGTASDLENPIVCTGTSPDFQWDSLHYFADMTFLQCFPSASARETHLHGIQDTSITHNSSKSC</sequence>
<proteinExistence type="predicted"/>
<reference evidence="1 2" key="1">
    <citation type="submission" date="2015-06" db="EMBL/GenBank/DDBJ databases">
        <title>Expansion of signal transduction pathways in fungi by whole-genome duplication.</title>
        <authorList>
            <consortium name="DOE Joint Genome Institute"/>
            <person name="Corrochano L.M."/>
            <person name="Kuo A."/>
            <person name="Marcet-Houben M."/>
            <person name="Polaino S."/>
            <person name="Salamov A."/>
            <person name="Villalobos J.M."/>
            <person name="Alvarez M.I."/>
            <person name="Avalos J."/>
            <person name="Benito E.P."/>
            <person name="Benoit I."/>
            <person name="Burger G."/>
            <person name="Camino L.P."/>
            <person name="Canovas D."/>
            <person name="Cerda-Olmedo E."/>
            <person name="Cheng J.-F."/>
            <person name="Dominguez A."/>
            <person name="Elias M."/>
            <person name="Eslava A.P."/>
            <person name="Glaser F."/>
            <person name="Grimwood J."/>
            <person name="Gutierrez G."/>
            <person name="Heitman J."/>
            <person name="Henrissat B."/>
            <person name="Iturriaga E.A."/>
            <person name="Lang B.F."/>
            <person name="Lavin J.L."/>
            <person name="Lee S."/>
            <person name="Li W."/>
            <person name="Lindquist E."/>
            <person name="Lopez-Garcia S."/>
            <person name="Luque E.M."/>
            <person name="Marcos A.T."/>
            <person name="Martin J."/>
            <person name="Mccluskey K."/>
            <person name="Medina H.R."/>
            <person name="Miralles-Duran A."/>
            <person name="Miyazaki A."/>
            <person name="Munoz-Torres E."/>
            <person name="Oguiza J.A."/>
            <person name="Ohm R."/>
            <person name="Olmedo M."/>
            <person name="Orejas M."/>
            <person name="Ortiz-Castellanos L."/>
            <person name="Pisabarro A.G."/>
            <person name="Rodriguez-Romero J."/>
            <person name="Ruiz-Herrera J."/>
            <person name="Ruiz-Vazquez R."/>
            <person name="Sanz C."/>
            <person name="Schackwitz W."/>
            <person name="Schmutz J."/>
            <person name="Shahriari M."/>
            <person name="Shelest E."/>
            <person name="Silva-Franco F."/>
            <person name="Soanes D."/>
            <person name="Syed K."/>
            <person name="Tagua V.G."/>
            <person name="Talbot N.J."/>
            <person name="Thon M."/>
            <person name="De Vries R.P."/>
            <person name="Wiebenga A."/>
            <person name="Yadav J.S."/>
            <person name="Braun E.L."/>
            <person name="Baker S."/>
            <person name="Garre V."/>
            <person name="Horwitz B."/>
            <person name="Torres-Martinez S."/>
            <person name="Idnurm A."/>
            <person name="Herrera-Estrella A."/>
            <person name="Gabaldon T."/>
            <person name="Grigoriev I.V."/>
        </authorList>
    </citation>
    <scope>NUCLEOTIDE SEQUENCE [LARGE SCALE GENOMIC DNA]</scope>
    <source>
        <strain evidence="1 2">CBS 277.49</strain>
    </source>
</reference>
<evidence type="ECO:0000313" key="2">
    <source>
        <dbReference type="Proteomes" id="UP000077051"/>
    </source>
</evidence>
<protein>
    <submittedName>
        <fullName evidence="1">Uncharacterized protein</fullName>
    </submittedName>
</protein>